<reference evidence="1 2" key="1">
    <citation type="submission" date="2024-01" db="EMBL/GenBank/DDBJ databases">
        <title>The complete chloroplast genome sequence of Lithospermum erythrorhizon: insights into the phylogenetic relationship among Boraginaceae species and the maternal lineages of purple gromwells.</title>
        <authorList>
            <person name="Okada T."/>
            <person name="Watanabe K."/>
        </authorList>
    </citation>
    <scope>NUCLEOTIDE SEQUENCE [LARGE SCALE GENOMIC DNA]</scope>
</reference>
<sequence length="51" mass="5488">MFADDILLLGHSSVGEATSLPLPATPPIIQIREKIQHASVQMPVKMGSQPH</sequence>
<comment type="caution">
    <text evidence="1">The sequence shown here is derived from an EMBL/GenBank/DDBJ whole genome shotgun (WGS) entry which is preliminary data.</text>
</comment>
<gene>
    <name evidence="1" type="ORF">LIER_36144</name>
</gene>
<keyword evidence="2" id="KW-1185">Reference proteome</keyword>
<protein>
    <submittedName>
        <fullName evidence="1">Uncharacterized protein</fullName>
    </submittedName>
</protein>
<organism evidence="1 2">
    <name type="scientific">Lithospermum erythrorhizon</name>
    <name type="common">Purple gromwell</name>
    <name type="synonym">Lithospermum officinale var. erythrorhizon</name>
    <dbReference type="NCBI Taxonomy" id="34254"/>
    <lineage>
        <taxon>Eukaryota</taxon>
        <taxon>Viridiplantae</taxon>
        <taxon>Streptophyta</taxon>
        <taxon>Embryophyta</taxon>
        <taxon>Tracheophyta</taxon>
        <taxon>Spermatophyta</taxon>
        <taxon>Magnoliopsida</taxon>
        <taxon>eudicotyledons</taxon>
        <taxon>Gunneridae</taxon>
        <taxon>Pentapetalae</taxon>
        <taxon>asterids</taxon>
        <taxon>lamiids</taxon>
        <taxon>Boraginales</taxon>
        <taxon>Boraginaceae</taxon>
        <taxon>Boraginoideae</taxon>
        <taxon>Lithospermeae</taxon>
        <taxon>Lithospermum</taxon>
    </lineage>
</organism>
<evidence type="ECO:0000313" key="1">
    <source>
        <dbReference type="EMBL" id="GAA0145570.1"/>
    </source>
</evidence>
<accession>A0AAV3P1S9</accession>
<evidence type="ECO:0000313" key="2">
    <source>
        <dbReference type="Proteomes" id="UP001454036"/>
    </source>
</evidence>
<name>A0AAV3P1S9_LITER</name>
<dbReference type="EMBL" id="BAABME010016350">
    <property type="protein sequence ID" value="GAA0145570.1"/>
    <property type="molecule type" value="Genomic_DNA"/>
</dbReference>
<dbReference type="Proteomes" id="UP001454036">
    <property type="component" value="Unassembled WGS sequence"/>
</dbReference>
<proteinExistence type="predicted"/>
<dbReference type="AlphaFoldDB" id="A0AAV3P1S9"/>